<keyword evidence="1" id="KW-0472">Membrane</keyword>
<evidence type="ECO:0000256" key="1">
    <source>
        <dbReference type="SAM" id="Phobius"/>
    </source>
</evidence>
<sequence>MKNLLWVVLAGCLAVNAFVSTTSGGATQLVISIITGVGVILSGVGLWMLRTRRS</sequence>
<dbReference type="AlphaFoldDB" id="A0A939PAS6"/>
<dbReference type="RefSeq" id="WP_208257067.1">
    <property type="nucleotide sequence ID" value="NZ_JAGEOJ010000007.1"/>
</dbReference>
<keyword evidence="1" id="KW-0812">Transmembrane</keyword>
<protein>
    <submittedName>
        <fullName evidence="2">Uncharacterized protein</fullName>
    </submittedName>
</protein>
<dbReference type="Proteomes" id="UP000669179">
    <property type="component" value="Unassembled WGS sequence"/>
</dbReference>
<proteinExistence type="predicted"/>
<keyword evidence="1" id="KW-1133">Transmembrane helix</keyword>
<feature type="transmembrane region" description="Helical" evidence="1">
    <location>
        <begin position="29"/>
        <end position="49"/>
    </location>
</feature>
<organism evidence="2 3">
    <name type="scientific">Actinomadura barringtoniae</name>
    <dbReference type="NCBI Taxonomy" id="1427535"/>
    <lineage>
        <taxon>Bacteria</taxon>
        <taxon>Bacillati</taxon>
        <taxon>Actinomycetota</taxon>
        <taxon>Actinomycetes</taxon>
        <taxon>Streptosporangiales</taxon>
        <taxon>Thermomonosporaceae</taxon>
        <taxon>Actinomadura</taxon>
    </lineage>
</organism>
<name>A0A939PAS6_9ACTN</name>
<reference evidence="2" key="1">
    <citation type="submission" date="2021-03" db="EMBL/GenBank/DDBJ databases">
        <authorList>
            <person name="Kanchanasin P."/>
            <person name="Saeng-In P."/>
            <person name="Phongsopitanun W."/>
            <person name="Yuki M."/>
            <person name="Kudo T."/>
            <person name="Ohkuma M."/>
            <person name="Tanasupawat S."/>
        </authorList>
    </citation>
    <scope>NUCLEOTIDE SEQUENCE</scope>
    <source>
        <strain evidence="2">GKU 128</strain>
    </source>
</reference>
<evidence type="ECO:0000313" key="2">
    <source>
        <dbReference type="EMBL" id="MBO2449201.1"/>
    </source>
</evidence>
<dbReference type="EMBL" id="JAGEOJ010000007">
    <property type="protein sequence ID" value="MBO2449201.1"/>
    <property type="molecule type" value="Genomic_DNA"/>
</dbReference>
<gene>
    <name evidence="2" type="ORF">J4573_19005</name>
</gene>
<accession>A0A939PAS6</accession>
<comment type="caution">
    <text evidence="2">The sequence shown here is derived from an EMBL/GenBank/DDBJ whole genome shotgun (WGS) entry which is preliminary data.</text>
</comment>
<evidence type="ECO:0000313" key="3">
    <source>
        <dbReference type="Proteomes" id="UP000669179"/>
    </source>
</evidence>
<keyword evidence="3" id="KW-1185">Reference proteome</keyword>